<dbReference type="PANTHER" id="PTHR47755:SF1">
    <property type="entry name" value="CELL DIVISION PROTEIN FTSX"/>
    <property type="match status" value="1"/>
</dbReference>
<dbReference type="Proteomes" id="UP000000448">
    <property type="component" value="Chromosome"/>
</dbReference>
<evidence type="ECO:0000313" key="2">
    <source>
        <dbReference type="EMBL" id="ACM92449.1"/>
    </source>
</evidence>
<keyword evidence="1" id="KW-0472">Membrane</keyword>
<dbReference type="eggNOG" id="COG2177">
    <property type="taxonomic scope" value="Bacteria"/>
</dbReference>
<gene>
    <name evidence="2" type="ordered locus">NAMH_0519</name>
</gene>
<protein>
    <submittedName>
        <fullName evidence="2">Cell division protein FtsX</fullName>
    </submittedName>
</protein>
<feature type="transmembrane region" description="Helical" evidence="1">
    <location>
        <begin position="183"/>
        <end position="211"/>
    </location>
</feature>
<dbReference type="PANTHER" id="PTHR47755">
    <property type="entry name" value="CELL DIVISION PROTEIN FTSX"/>
    <property type="match status" value="1"/>
</dbReference>
<keyword evidence="1" id="KW-0812">Transmembrane</keyword>
<name>B9L8H9_NAUPA</name>
<dbReference type="HOGENOM" id="CLU_089208_0_0_7"/>
<sequence>MNSLKSHAALILALISILISIFLFRLFNNVLHQYQQNILNNYSIVIVSEKEINHLDIKEIGKIEKIDISKQLNSMKRKFKNLNLASIKMPYFYKLKLKTLPSPQKLNEIEQTLKSYPYIKRVLTYRSSQTKIYNLLMLLKITSNLFMIIIAVLGFLLIIKQLEVWKLEHNERMYIMELFGAPFWFRGAALFKIAFIDSIIALLSTFAIIFYMQNSIMYKTILKDLNISLNMNMQQEFLILLIVSFSISLLSSAVVVIGRNK</sequence>
<dbReference type="EMBL" id="CP001279">
    <property type="protein sequence ID" value="ACM92449.1"/>
    <property type="molecule type" value="Genomic_DNA"/>
</dbReference>
<dbReference type="GO" id="GO:0032153">
    <property type="term" value="C:cell division site"/>
    <property type="evidence" value="ECO:0007669"/>
    <property type="project" value="TreeGrafter"/>
</dbReference>
<keyword evidence="3" id="KW-1185">Reference proteome</keyword>
<dbReference type="AlphaFoldDB" id="B9L8H9"/>
<dbReference type="OrthoDB" id="5348519at2"/>
<dbReference type="GO" id="GO:0051301">
    <property type="term" value="P:cell division"/>
    <property type="evidence" value="ECO:0007669"/>
    <property type="project" value="UniProtKB-KW"/>
</dbReference>
<evidence type="ECO:0000256" key="1">
    <source>
        <dbReference type="SAM" id="Phobius"/>
    </source>
</evidence>
<dbReference type="STRING" id="598659.NAMH_0519"/>
<dbReference type="KEGG" id="nam:NAMH_0519"/>
<keyword evidence="2" id="KW-0131">Cell cycle</keyword>
<dbReference type="RefSeq" id="WP_012663820.1">
    <property type="nucleotide sequence ID" value="NC_012115.1"/>
</dbReference>
<dbReference type="GO" id="GO:0016020">
    <property type="term" value="C:membrane"/>
    <property type="evidence" value="ECO:0007669"/>
    <property type="project" value="InterPro"/>
</dbReference>
<accession>B9L8H9</accession>
<feature type="transmembrane region" description="Helical" evidence="1">
    <location>
        <begin position="237"/>
        <end position="258"/>
    </location>
</feature>
<organism evidence="2 3">
    <name type="scientific">Nautilia profundicola (strain ATCC BAA-1463 / DSM 18972 / AmH)</name>
    <dbReference type="NCBI Taxonomy" id="598659"/>
    <lineage>
        <taxon>Bacteria</taxon>
        <taxon>Pseudomonadati</taxon>
        <taxon>Campylobacterota</taxon>
        <taxon>Epsilonproteobacteria</taxon>
        <taxon>Nautiliales</taxon>
        <taxon>Nautiliaceae</taxon>
        <taxon>Nautilia</taxon>
    </lineage>
</organism>
<evidence type="ECO:0000313" key="3">
    <source>
        <dbReference type="Proteomes" id="UP000000448"/>
    </source>
</evidence>
<reference evidence="2 3" key="1">
    <citation type="journal article" date="2009" name="PLoS Genet.">
        <title>Adaptations to submarine hydrothermal environments exemplified by the genome of Nautilia profundicola.</title>
        <authorList>
            <person name="Campbell B.J."/>
            <person name="Smith J.L."/>
            <person name="Hanson T.E."/>
            <person name="Klotz M.G."/>
            <person name="Stein L.Y."/>
            <person name="Lee C.K."/>
            <person name="Wu D."/>
            <person name="Robinson J.M."/>
            <person name="Khouri H.M."/>
            <person name="Eisen J.A."/>
            <person name="Cary S.C."/>
        </authorList>
    </citation>
    <scope>NUCLEOTIDE SEQUENCE [LARGE SCALE GENOMIC DNA]</scope>
    <source>
        <strain evidence="3">ATCC BAA-1463 / DSM 18972 / AmH</strain>
    </source>
</reference>
<proteinExistence type="predicted"/>
<feature type="transmembrane region" description="Helical" evidence="1">
    <location>
        <begin position="135"/>
        <end position="159"/>
    </location>
</feature>
<dbReference type="InterPro" id="IPR004513">
    <property type="entry name" value="FtsX"/>
</dbReference>
<keyword evidence="2" id="KW-0132">Cell division</keyword>
<keyword evidence="1" id="KW-1133">Transmembrane helix</keyword>
<feature type="transmembrane region" description="Helical" evidence="1">
    <location>
        <begin position="6"/>
        <end position="27"/>
    </location>
</feature>